<keyword evidence="2 4" id="KW-0863">Zinc-finger</keyword>
<proteinExistence type="predicted"/>
<name>A0A5J9VE19_9POAL</name>
<sequence>MVVTTRITFATEPLLSLDRHEPPPCTGPPSSVRIRCAVTRRYSSRRLAGDGLAVPDRRADGPVTGEQTFYVYDPALFLRYDDASRAVHGMLAQMPPLAGVDLSPENWQPHFAPAALASRMLRHAQTDDDGGGGGGNYHFAVHMAVEVRFEFIEPKAMVQACAETFMQTLEPGSENRCTICMESLENDAASGGAMAPVNLPCFHGFHTRCITVWLFKGRKGTCPVCRHDLRDMPVSRPPWVSSTRTPMFWGNFSFSR</sequence>
<dbReference type="PROSITE" id="PS50089">
    <property type="entry name" value="ZF_RING_2"/>
    <property type="match status" value="1"/>
</dbReference>
<organism evidence="6 7">
    <name type="scientific">Eragrostis curvula</name>
    <name type="common">weeping love grass</name>
    <dbReference type="NCBI Taxonomy" id="38414"/>
    <lineage>
        <taxon>Eukaryota</taxon>
        <taxon>Viridiplantae</taxon>
        <taxon>Streptophyta</taxon>
        <taxon>Embryophyta</taxon>
        <taxon>Tracheophyta</taxon>
        <taxon>Spermatophyta</taxon>
        <taxon>Magnoliopsida</taxon>
        <taxon>Liliopsida</taxon>
        <taxon>Poales</taxon>
        <taxon>Poaceae</taxon>
        <taxon>PACMAD clade</taxon>
        <taxon>Chloridoideae</taxon>
        <taxon>Eragrostideae</taxon>
        <taxon>Eragrostidinae</taxon>
        <taxon>Eragrostis</taxon>
    </lineage>
</organism>
<protein>
    <recommendedName>
        <fullName evidence="5">RING-type domain-containing protein</fullName>
    </recommendedName>
</protein>
<dbReference type="OrthoDB" id="631680at2759"/>
<dbReference type="Proteomes" id="UP000324897">
    <property type="component" value="Unassembled WGS sequence"/>
</dbReference>
<evidence type="ECO:0000256" key="2">
    <source>
        <dbReference type="ARBA" id="ARBA00022771"/>
    </source>
</evidence>
<dbReference type="SMART" id="SM00184">
    <property type="entry name" value="RING"/>
    <property type="match status" value="1"/>
</dbReference>
<evidence type="ECO:0000256" key="4">
    <source>
        <dbReference type="PROSITE-ProRule" id="PRU00175"/>
    </source>
</evidence>
<evidence type="ECO:0000313" key="7">
    <source>
        <dbReference type="Proteomes" id="UP000324897"/>
    </source>
</evidence>
<dbReference type="InterPro" id="IPR001841">
    <property type="entry name" value="Znf_RING"/>
</dbReference>
<dbReference type="GO" id="GO:0008270">
    <property type="term" value="F:zinc ion binding"/>
    <property type="evidence" value="ECO:0007669"/>
    <property type="project" value="UniProtKB-KW"/>
</dbReference>
<dbReference type="SUPFAM" id="SSF57850">
    <property type="entry name" value="RING/U-box"/>
    <property type="match status" value="1"/>
</dbReference>
<dbReference type="PANTHER" id="PTHR15710">
    <property type="entry name" value="E3 UBIQUITIN-PROTEIN LIGASE PRAJA"/>
    <property type="match status" value="1"/>
</dbReference>
<comment type="caution">
    <text evidence="6">The sequence shown here is derived from an EMBL/GenBank/DDBJ whole genome shotgun (WGS) entry which is preliminary data.</text>
</comment>
<dbReference type="EMBL" id="RWGY01000009">
    <property type="protein sequence ID" value="TVU33928.1"/>
    <property type="molecule type" value="Genomic_DNA"/>
</dbReference>
<evidence type="ECO:0000256" key="3">
    <source>
        <dbReference type="ARBA" id="ARBA00022833"/>
    </source>
</evidence>
<dbReference type="Gene3D" id="3.30.40.10">
    <property type="entry name" value="Zinc/RING finger domain, C3HC4 (zinc finger)"/>
    <property type="match status" value="1"/>
</dbReference>
<keyword evidence="3" id="KW-0862">Zinc</keyword>
<feature type="non-terminal residue" evidence="6">
    <location>
        <position position="1"/>
    </location>
</feature>
<keyword evidence="1" id="KW-0479">Metal-binding</keyword>
<dbReference type="InterPro" id="IPR013083">
    <property type="entry name" value="Znf_RING/FYVE/PHD"/>
</dbReference>
<dbReference type="GO" id="GO:0016567">
    <property type="term" value="P:protein ubiquitination"/>
    <property type="evidence" value="ECO:0007669"/>
    <property type="project" value="TreeGrafter"/>
</dbReference>
<reference evidence="6 7" key="1">
    <citation type="journal article" date="2019" name="Sci. Rep.">
        <title>A high-quality genome of Eragrostis curvula grass provides insights into Poaceae evolution and supports new strategies to enhance forage quality.</title>
        <authorList>
            <person name="Carballo J."/>
            <person name="Santos B.A.C.M."/>
            <person name="Zappacosta D."/>
            <person name="Garbus I."/>
            <person name="Selva J.P."/>
            <person name="Gallo C.A."/>
            <person name="Diaz A."/>
            <person name="Albertini E."/>
            <person name="Caccamo M."/>
            <person name="Echenique V."/>
        </authorList>
    </citation>
    <scope>NUCLEOTIDE SEQUENCE [LARGE SCALE GENOMIC DNA]</scope>
    <source>
        <strain evidence="7">cv. Victoria</strain>
        <tissue evidence="6">Leaf</tissue>
    </source>
</reference>
<evidence type="ECO:0000256" key="1">
    <source>
        <dbReference type="ARBA" id="ARBA00022723"/>
    </source>
</evidence>
<keyword evidence="7" id="KW-1185">Reference proteome</keyword>
<dbReference type="Pfam" id="PF13639">
    <property type="entry name" value="zf-RING_2"/>
    <property type="match status" value="1"/>
</dbReference>
<dbReference type="Gramene" id="TVU33928">
    <property type="protein sequence ID" value="TVU33928"/>
    <property type="gene ID" value="EJB05_15744"/>
</dbReference>
<dbReference type="PANTHER" id="PTHR15710:SF217">
    <property type="entry name" value="E3 UBIQUITIN-PROTEIN LIGASE RDUF2"/>
    <property type="match status" value="1"/>
</dbReference>
<dbReference type="GO" id="GO:0005737">
    <property type="term" value="C:cytoplasm"/>
    <property type="evidence" value="ECO:0007669"/>
    <property type="project" value="TreeGrafter"/>
</dbReference>
<feature type="domain" description="RING-type" evidence="5">
    <location>
        <begin position="177"/>
        <end position="226"/>
    </location>
</feature>
<dbReference type="GO" id="GO:0061630">
    <property type="term" value="F:ubiquitin protein ligase activity"/>
    <property type="evidence" value="ECO:0007669"/>
    <property type="project" value="TreeGrafter"/>
</dbReference>
<evidence type="ECO:0000313" key="6">
    <source>
        <dbReference type="EMBL" id="TVU33928.1"/>
    </source>
</evidence>
<evidence type="ECO:0000259" key="5">
    <source>
        <dbReference type="PROSITE" id="PS50089"/>
    </source>
</evidence>
<gene>
    <name evidence="6" type="ORF">EJB05_15744</name>
</gene>
<dbReference type="AlphaFoldDB" id="A0A5J9VE19"/>
<accession>A0A5J9VE19</accession>